<name>I2GG53_9BACT</name>
<keyword evidence="3" id="KW-0813">Transport</keyword>
<reference evidence="6 7" key="1">
    <citation type="journal article" date="2012" name="J. Bacteriol.">
        <title>Genome Sequence of the Filamentous Bacterium Fibrisoma limi BUZ 3T.</title>
        <authorList>
            <person name="Filippini M."/>
            <person name="Qi W."/>
            <person name="Jaenicke S."/>
            <person name="Goesmann A."/>
            <person name="Smits T.H."/>
            <person name="Bagheri H.C."/>
        </authorList>
    </citation>
    <scope>NUCLEOTIDE SEQUENCE [LARGE SCALE GENOMIC DNA]</scope>
    <source>
        <strain evidence="7">BUZ 3T</strain>
    </source>
</reference>
<dbReference type="AlphaFoldDB" id="I2GG53"/>
<evidence type="ECO:0000256" key="4">
    <source>
        <dbReference type="ARBA" id="ARBA00022982"/>
    </source>
</evidence>
<dbReference type="PANTHER" id="PTHR21294">
    <property type="entry name" value="ELECTRON TRANSFER FLAVOPROTEIN BETA-SUBUNIT"/>
    <property type="match status" value="1"/>
</dbReference>
<keyword evidence="7" id="KW-1185">Reference proteome</keyword>
<evidence type="ECO:0000313" key="6">
    <source>
        <dbReference type="EMBL" id="CCH52878.1"/>
    </source>
</evidence>
<evidence type="ECO:0000313" key="7">
    <source>
        <dbReference type="Proteomes" id="UP000009309"/>
    </source>
</evidence>
<dbReference type="EMBL" id="CAIT01000006">
    <property type="protein sequence ID" value="CCH52878.1"/>
    <property type="molecule type" value="Genomic_DNA"/>
</dbReference>
<proteinExistence type="inferred from homology"/>
<dbReference type="CDD" id="cd01714">
    <property type="entry name" value="ETF_beta"/>
    <property type="match status" value="1"/>
</dbReference>
<keyword evidence="4" id="KW-0249">Electron transport</keyword>
<dbReference type="InterPro" id="IPR014730">
    <property type="entry name" value="ETF_a/b_N"/>
</dbReference>
<protein>
    <recommendedName>
        <fullName evidence="2">Electron transfer flavoprotein subunit beta</fullName>
    </recommendedName>
</protein>
<feature type="domain" description="Electron transfer flavoprotein alpha/beta-subunit N-terminal" evidence="5">
    <location>
        <begin position="61"/>
        <end position="247"/>
    </location>
</feature>
<dbReference type="InterPro" id="IPR033948">
    <property type="entry name" value="ETF_beta_N"/>
</dbReference>
<dbReference type="SUPFAM" id="SSF52402">
    <property type="entry name" value="Adenine nucleotide alpha hydrolases-like"/>
    <property type="match status" value="1"/>
</dbReference>
<dbReference type="Proteomes" id="UP000009309">
    <property type="component" value="Unassembled WGS sequence"/>
</dbReference>
<dbReference type="PANTHER" id="PTHR21294:SF8">
    <property type="entry name" value="ELECTRON TRANSFER FLAVOPROTEIN SUBUNIT BETA"/>
    <property type="match status" value="1"/>
</dbReference>
<evidence type="ECO:0000259" key="5">
    <source>
        <dbReference type="SMART" id="SM00893"/>
    </source>
</evidence>
<evidence type="ECO:0000256" key="2">
    <source>
        <dbReference type="ARBA" id="ARBA00016797"/>
    </source>
</evidence>
<dbReference type="InterPro" id="IPR014729">
    <property type="entry name" value="Rossmann-like_a/b/a_fold"/>
</dbReference>
<comment type="caution">
    <text evidence="6">The sequence shown here is derived from an EMBL/GenBank/DDBJ whole genome shotgun (WGS) entry which is preliminary data.</text>
</comment>
<dbReference type="GO" id="GO:0005829">
    <property type="term" value="C:cytosol"/>
    <property type="evidence" value="ECO:0007669"/>
    <property type="project" value="TreeGrafter"/>
</dbReference>
<dbReference type="GO" id="GO:0009055">
    <property type="term" value="F:electron transfer activity"/>
    <property type="evidence" value="ECO:0007669"/>
    <property type="project" value="InterPro"/>
</dbReference>
<gene>
    <name evidence="6" type="ORF">BN8_01917</name>
</gene>
<comment type="similarity">
    <text evidence="1">Belongs to the ETF beta-subunit/FixA family.</text>
</comment>
<sequence>MVIRRCEPGQTFRTPGSHRLITIDHARPTLQQPQIDNTMKILVCVTSVPDTTTKITFTDNNTKFNKAGVQFITGPYDDYALARAIELKEKLGGTVTVLNVGEADTEPVIRKCLAIGADDAIRVNADPTDAFFVAEQIAAIAKENSYDLILMGRESIDYNGGQVHGIVGELLGMPSISPVMQLDINGDTAQITREIEGGKESLEARLPLVLGCQEPIAEWKIPNMRGIMTARTKPLKVIEPTSKDTLTNVASYELPAPRGNVKMIPADQAETLIQLLRTEAKVI</sequence>
<dbReference type="SMART" id="SM00893">
    <property type="entry name" value="ETF"/>
    <property type="match status" value="1"/>
</dbReference>
<evidence type="ECO:0000256" key="3">
    <source>
        <dbReference type="ARBA" id="ARBA00022448"/>
    </source>
</evidence>
<dbReference type="Gene3D" id="3.40.50.620">
    <property type="entry name" value="HUPs"/>
    <property type="match status" value="1"/>
</dbReference>
<evidence type="ECO:0000256" key="1">
    <source>
        <dbReference type="ARBA" id="ARBA00007557"/>
    </source>
</evidence>
<accession>I2GG53</accession>
<dbReference type="Pfam" id="PF01012">
    <property type="entry name" value="ETF"/>
    <property type="match status" value="1"/>
</dbReference>
<dbReference type="STRING" id="1185876.BN8_01917"/>
<dbReference type="InterPro" id="IPR012255">
    <property type="entry name" value="ETF_b"/>
</dbReference>
<dbReference type="eggNOG" id="COG2086">
    <property type="taxonomic scope" value="Bacteria"/>
</dbReference>
<dbReference type="PIRSF" id="PIRSF000090">
    <property type="entry name" value="Beta-ETF"/>
    <property type="match status" value="1"/>
</dbReference>
<organism evidence="6 7">
    <name type="scientific">Fibrisoma limi BUZ 3</name>
    <dbReference type="NCBI Taxonomy" id="1185876"/>
    <lineage>
        <taxon>Bacteria</taxon>
        <taxon>Pseudomonadati</taxon>
        <taxon>Bacteroidota</taxon>
        <taxon>Cytophagia</taxon>
        <taxon>Cytophagales</taxon>
        <taxon>Spirosomataceae</taxon>
        <taxon>Fibrisoma</taxon>
    </lineage>
</organism>